<protein>
    <recommendedName>
        <fullName evidence="3">Chromatin target of PRMT1 protein C-terminal domain-containing protein</fullName>
    </recommendedName>
</protein>
<dbReference type="AlphaFoldDB" id="A0AAD8LJG3"/>
<evidence type="ECO:0000259" key="3">
    <source>
        <dbReference type="SMART" id="SM01218"/>
    </source>
</evidence>
<dbReference type="Proteomes" id="UP001230268">
    <property type="component" value="Unassembled WGS sequence"/>
</dbReference>
<proteinExistence type="predicted"/>
<sequence length="153" mass="18015">MRPVYRQRSRGISPMRRVRKYPQQLVPGPVVYDYRDRNLYAPPIYRNDYYAPRVPVMLYDAPRGYRRRDLAIPKGGNVQPTSRRPIPGVSQGKMQKGPKKTRVAKKRTEKQERSKEDLDGELDKYMGNESLKKRLDDELSRYIDADDDKKGER</sequence>
<accession>A0AAD8LJG3</accession>
<reference evidence="4" key="1">
    <citation type="submission" date="2023-08" db="EMBL/GenBank/DDBJ databases">
        <title>Draft sequence of the Babesia gibsoni genome.</title>
        <authorList>
            <person name="Yamagishi J.Y."/>
            <person name="Xuan X.X."/>
        </authorList>
    </citation>
    <scope>NUCLEOTIDE SEQUENCE</scope>
    <source>
        <strain evidence="4">Azabu</strain>
    </source>
</reference>
<dbReference type="EMBL" id="JAVEPI010000003">
    <property type="protein sequence ID" value="KAK1442687.1"/>
    <property type="molecule type" value="Genomic_DNA"/>
</dbReference>
<organism evidence="4 5">
    <name type="scientific">Babesia gibsoni</name>
    <dbReference type="NCBI Taxonomy" id="33632"/>
    <lineage>
        <taxon>Eukaryota</taxon>
        <taxon>Sar</taxon>
        <taxon>Alveolata</taxon>
        <taxon>Apicomplexa</taxon>
        <taxon>Aconoidasida</taxon>
        <taxon>Piroplasmida</taxon>
        <taxon>Babesiidae</taxon>
        <taxon>Babesia</taxon>
    </lineage>
</organism>
<evidence type="ECO:0000313" key="5">
    <source>
        <dbReference type="Proteomes" id="UP001230268"/>
    </source>
</evidence>
<dbReference type="InterPro" id="IPR025715">
    <property type="entry name" value="FoP_C"/>
</dbReference>
<dbReference type="GO" id="GO:0003723">
    <property type="term" value="F:RNA binding"/>
    <property type="evidence" value="ECO:0007669"/>
    <property type="project" value="UniProtKB-KW"/>
</dbReference>
<feature type="region of interest" description="Disordered" evidence="2">
    <location>
        <begin position="70"/>
        <end position="153"/>
    </location>
</feature>
<gene>
    <name evidence="4" type="ORF">BgAZ_302050</name>
</gene>
<feature type="domain" description="Chromatin target of PRMT1 protein C-terminal" evidence="3">
    <location>
        <begin position="61"/>
        <end position="149"/>
    </location>
</feature>
<feature type="compositionally biased region" description="Basic residues" evidence="2">
    <location>
        <begin position="96"/>
        <end position="108"/>
    </location>
</feature>
<feature type="compositionally biased region" description="Basic and acidic residues" evidence="2">
    <location>
        <begin position="109"/>
        <end position="153"/>
    </location>
</feature>
<dbReference type="SMART" id="SM01218">
    <property type="entry name" value="FoP_duplication"/>
    <property type="match status" value="1"/>
</dbReference>
<name>A0AAD8LJG3_BABGI</name>
<dbReference type="Pfam" id="PF13865">
    <property type="entry name" value="FoP_duplication"/>
    <property type="match status" value="1"/>
</dbReference>
<evidence type="ECO:0000256" key="2">
    <source>
        <dbReference type="SAM" id="MobiDB-lite"/>
    </source>
</evidence>
<evidence type="ECO:0000313" key="4">
    <source>
        <dbReference type="EMBL" id="KAK1442687.1"/>
    </source>
</evidence>
<keyword evidence="1" id="KW-0694">RNA-binding</keyword>
<keyword evidence="5" id="KW-1185">Reference proteome</keyword>
<comment type="caution">
    <text evidence="4">The sequence shown here is derived from an EMBL/GenBank/DDBJ whole genome shotgun (WGS) entry which is preliminary data.</text>
</comment>
<evidence type="ECO:0000256" key="1">
    <source>
        <dbReference type="ARBA" id="ARBA00022884"/>
    </source>
</evidence>